<name>A0ABU6T8S1_9FABA</name>
<dbReference type="EMBL" id="JASCZI010090671">
    <property type="protein sequence ID" value="MED6144611.1"/>
    <property type="molecule type" value="Genomic_DNA"/>
</dbReference>
<evidence type="ECO:0000313" key="2">
    <source>
        <dbReference type="Proteomes" id="UP001341840"/>
    </source>
</evidence>
<reference evidence="1 2" key="1">
    <citation type="journal article" date="2023" name="Plants (Basel)">
        <title>Bridging the Gap: Combining Genomics and Transcriptomics Approaches to Understand Stylosanthes scabra, an Orphan Legume from the Brazilian Caatinga.</title>
        <authorList>
            <person name="Ferreira-Neto J.R.C."/>
            <person name="da Silva M.D."/>
            <person name="Binneck E."/>
            <person name="de Melo N.F."/>
            <person name="da Silva R.H."/>
            <person name="de Melo A.L.T.M."/>
            <person name="Pandolfi V."/>
            <person name="Bustamante F.O."/>
            <person name="Brasileiro-Vidal A.C."/>
            <person name="Benko-Iseppon A.M."/>
        </authorList>
    </citation>
    <scope>NUCLEOTIDE SEQUENCE [LARGE SCALE GENOMIC DNA]</scope>
    <source>
        <tissue evidence="1">Leaves</tissue>
    </source>
</reference>
<protein>
    <submittedName>
        <fullName evidence="1">Uncharacterized protein</fullName>
    </submittedName>
</protein>
<proteinExistence type="predicted"/>
<keyword evidence="2" id="KW-1185">Reference proteome</keyword>
<gene>
    <name evidence="1" type="ORF">PIB30_017345</name>
</gene>
<sequence>MRGVHGGGGGVTIHLPLPAVITFTSELRLTYRLRLREALSVLFDSIPLVRYRFKLERLAKCSFGFCKV</sequence>
<comment type="caution">
    <text evidence="1">The sequence shown here is derived from an EMBL/GenBank/DDBJ whole genome shotgun (WGS) entry which is preliminary data.</text>
</comment>
<organism evidence="1 2">
    <name type="scientific">Stylosanthes scabra</name>
    <dbReference type="NCBI Taxonomy" id="79078"/>
    <lineage>
        <taxon>Eukaryota</taxon>
        <taxon>Viridiplantae</taxon>
        <taxon>Streptophyta</taxon>
        <taxon>Embryophyta</taxon>
        <taxon>Tracheophyta</taxon>
        <taxon>Spermatophyta</taxon>
        <taxon>Magnoliopsida</taxon>
        <taxon>eudicotyledons</taxon>
        <taxon>Gunneridae</taxon>
        <taxon>Pentapetalae</taxon>
        <taxon>rosids</taxon>
        <taxon>fabids</taxon>
        <taxon>Fabales</taxon>
        <taxon>Fabaceae</taxon>
        <taxon>Papilionoideae</taxon>
        <taxon>50 kb inversion clade</taxon>
        <taxon>dalbergioids sensu lato</taxon>
        <taxon>Dalbergieae</taxon>
        <taxon>Pterocarpus clade</taxon>
        <taxon>Stylosanthes</taxon>
    </lineage>
</organism>
<evidence type="ECO:0000313" key="1">
    <source>
        <dbReference type="EMBL" id="MED6144611.1"/>
    </source>
</evidence>
<accession>A0ABU6T8S1</accession>
<dbReference type="Proteomes" id="UP001341840">
    <property type="component" value="Unassembled WGS sequence"/>
</dbReference>